<protein>
    <submittedName>
        <fullName evidence="2">Uncharacterized protein</fullName>
    </submittedName>
</protein>
<feature type="signal peptide" evidence="1">
    <location>
        <begin position="1"/>
        <end position="25"/>
    </location>
</feature>
<keyword evidence="1" id="KW-0732">Signal</keyword>
<evidence type="ECO:0000256" key="1">
    <source>
        <dbReference type="SAM" id="SignalP"/>
    </source>
</evidence>
<dbReference type="EMBL" id="JABFUD020000023">
    <property type="protein sequence ID" value="KAI5061591.1"/>
    <property type="molecule type" value="Genomic_DNA"/>
</dbReference>
<feature type="chain" id="PRO_5038471914" evidence="1">
    <location>
        <begin position="26"/>
        <end position="117"/>
    </location>
</feature>
<keyword evidence="3" id="KW-1185">Reference proteome</keyword>
<proteinExistence type="predicted"/>
<name>A0A9D4U792_ADICA</name>
<comment type="caution">
    <text evidence="2">The sequence shown here is derived from an EMBL/GenBank/DDBJ whole genome shotgun (WGS) entry which is preliminary data.</text>
</comment>
<dbReference type="AlphaFoldDB" id="A0A9D4U792"/>
<evidence type="ECO:0000313" key="2">
    <source>
        <dbReference type="EMBL" id="KAI5061591.1"/>
    </source>
</evidence>
<accession>A0A9D4U792</accession>
<sequence length="117" mass="12817">MLFNPHLAALHFAALAPVGLQPAWLTTTHGPHKPYNLLPTFLLLHQALPLHLFSISCRARPSWPFSNLYATDGPPCSPHWPSTVMTPLPLGPRAPLQPEGSRTLRSTISFLAAMLPI</sequence>
<dbReference type="Proteomes" id="UP000886520">
    <property type="component" value="Chromosome 23"/>
</dbReference>
<evidence type="ECO:0000313" key="3">
    <source>
        <dbReference type="Proteomes" id="UP000886520"/>
    </source>
</evidence>
<organism evidence="2 3">
    <name type="scientific">Adiantum capillus-veneris</name>
    <name type="common">Maidenhair fern</name>
    <dbReference type="NCBI Taxonomy" id="13818"/>
    <lineage>
        <taxon>Eukaryota</taxon>
        <taxon>Viridiplantae</taxon>
        <taxon>Streptophyta</taxon>
        <taxon>Embryophyta</taxon>
        <taxon>Tracheophyta</taxon>
        <taxon>Polypodiopsida</taxon>
        <taxon>Polypodiidae</taxon>
        <taxon>Polypodiales</taxon>
        <taxon>Pteridineae</taxon>
        <taxon>Pteridaceae</taxon>
        <taxon>Vittarioideae</taxon>
        <taxon>Adiantum</taxon>
    </lineage>
</organism>
<reference evidence="2" key="1">
    <citation type="submission" date="2021-01" db="EMBL/GenBank/DDBJ databases">
        <title>Adiantum capillus-veneris genome.</title>
        <authorList>
            <person name="Fang Y."/>
            <person name="Liao Q."/>
        </authorList>
    </citation>
    <scope>NUCLEOTIDE SEQUENCE</scope>
    <source>
        <strain evidence="2">H3</strain>
        <tissue evidence="2">Leaf</tissue>
    </source>
</reference>
<gene>
    <name evidence="2" type="ORF">GOP47_0024096</name>
</gene>